<dbReference type="EMBL" id="UOFF01000028">
    <property type="protein sequence ID" value="VAW53532.1"/>
    <property type="molecule type" value="Genomic_DNA"/>
</dbReference>
<evidence type="ECO:0000256" key="2">
    <source>
        <dbReference type="ARBA" id="ARBA00023004"/>
    </source>
</evidence>
<dbReference type="PANTHER" id="PTHR35303:SF5">
    <property type="entry name" value="OS02G0197800 PROTEIN"/>
    <property type="match status" value="1"/>
</dbReference>
<reference evidence="4" key="1">
    <citation type="submission" date="2018-06" db="EMBL/GenBank/DDBJ databases">
        <authorList>
            <person name="Zhirakovskaya E."/>
        </authorList>
    </citation>
    <scope>NUCLEOTIDE SEQUENCE</scope>
</reference>
<protein>
    <recommendedName>
        <fullName evidence="3">Gamma-butyrobetaine hydroxylase-like N-terminal domain-containing protein</fullName>
    </recommendedName>
</protein>
<dbReference type="InterPro" id="IPR010376">
    <property type="entry name" value="GBBH-like_N"/>
</dbReference>
<organism evidence="4">
    <name type="scientific">hydrothermal vent metagenome</name>
    <dbReference type="NCBI Taxonomy" id="652676"/>
    <lineage>
        <taxon>unclassified sequences</taxon>
        <taxon>metagenomes</taxon>
        <taxon>ecological metagenomes</taxon>
    </lineage>
</organism>
<sequence>MSAKHHPTEIKLHQKSQLLEISFDNGKNFKLPSEYLRTHAKSAEIETTEKPVSGKANIILKKIDPQGSYALRLYFDDGYDSGIFSWDTFYELGSEYASKWAEYLTLLTKYNLKRESGSKNPDSEINVRLMYFMTNMLKVTRKETEDLTLPPSIRSVENLLKLLRMRGENWASIFDENAIQITVNKQFAELFTKLEDDDEIAFVPVSKDI</sequence>
<dbReference type="AlphaFoldDB" id="A0A3B0WR34"/>
<evidence type="ECO:0000259" key="3">
    <source>
        <dbReference type="Pfam" id="PF06155"/>
    </source>
</evidence>
<gene>
    <name evidence="4" type="ORF">MNBD_GAMMA07-1442</name>
</gene>
<name>A0A3B0WR34_9ZZZZ</name>
<dbReference type="InterPro" id="IPR003749">
    <property type="entry name" value="ThiS/MoaD-like"/>
</dbReference>
<dbReference type="InterPro" id="IPR016155">
    <property type="entry name" value="Mopterin_synth/thiamin_S_b"/>
</dbReference>
<dbReference type="Pfam" id="PF06155">
    <property type="entry name" value="GBBH-like_N"/>
    <property type="match status" value="1"/>
</dbReference>
<dbReference type="PANTHER" id="PTHR35303">
    <property type="entry name" value="OS02G0197800 PROTEIN"/>
    <property type="match status" value="1"/>
</dbReference>
<dbReference type="Pfam" id="PF02597">
    <property type="entry name" value="ThiS"/>
    <property type="match status" value="1"/>
</dbReference>
<dbReference type="Gene3D" id="3.10.20.30">
    <property type="match status" value="1"/>
</dbReference>
<dbReference type="InterPro" id="IPR012675">
    <property type="entry name" value="Beta-grasp_dom_sf"/>
</dbReference>
<keyword evidence="1" id="KW-0479">Metal-binding</keyword>
<feature type="domain" description="Gamma-butyrobetaine hydroxylase-like N-terminal" evidence="3">
    <location>
        <begin position="10"/>
        <end position="89"/>
    </location>
</feature>
<dbReference type="Gene3D" id="3.30.2020.30">
    <property type="match status" value="1"/>
</dbReference>
<evidence type="ECO:0000256" key="1">
    <source>
        <dbReference type="ARBA" id="ARBA00022723"/>
    </source>
</evidence>
<dbReference type="InterPro" id="IPR038492">
    <property type="entry name" value="GBBH-like_N_sf"/>
</dbReference>
<dbReference type="GO" id="GO:0046872">
    <property type="term" value="F:metal ion binding"/>
    <property type="evidence" value="ECO:0007669"/>
    <property type="project" value="UniProtKB-KW"/>
</dbReference>
<dbReference type="SUPFAM" id="SSF54285">
    <property type="entry name" value="MoaD/ThiS"/>
    <property type="match status" value="1"/>
</dbReference>
<accession>A0A3B0WR34</accession>
<keyword evidence="2" id="KW-0408">Iron</keyword>
<evidence type="ECO:0000313" key="4">
    <source>
        <dbReference type="EMBL" id="VAW53532.1"/>
    </source>
</evidence>
<proteinExistence type="predicted"/>